<name>A0A5N6N7D8_9ASTR</name>
<accession>A0A5N6N7D8</accession>
<reference evidence="1 2" key="1">
    <citation type="submission" date="2019-05" db="EMBL/GenBank/DDBJ databases">
        <title>Mikania micrantha, genome provides insights into the molecular mechanism of rapid growth.</title>
        <authorList>
            <person name="Liu B."/>
        </authorList>
    </citation>
    <scope>NUCLEOTIDE SEQUENCE [LARGE SCALE GENOMIC DNA]</scope>
    <source>
        <strain evidence="1">NLD-2019</strain>
        <tissue evidence="1">Leaf</tissue>
    </source>
</reference>
<sequence length="169" mass="19425">MKKASRSITFKEDEPEKLPVMNSPKSLQQWHVNASFNNIMSAPFGVSYFANDGKPVLGMYLTGGKRDSPKMDLRNPVEYLGYKKAIGTYCSFPTDYNRMDPRSHNFGYQIVINVVTRFYNFPEYKMRFAPPATLSTKTKSRMIPPNPANVMNSITFSKMRFEFKCTEKS</sequence>
<dbReference type="AlphaFoldDB" id="A0A5N6N7D8"/>
<protein>
    <submittedName>
        <fullName evidence="1">Uncharacterized protein</fullName>
    </submittedName>
</protein>
<gene>
    <name evidence="1" type="ORF">E3N88_25376</name>
</gene>
<evidence type="ECO:0000313" key="2">
    <source>
        <dbReference type="Proteomes" id="UP000326396"/>
    </source>
</evidence>
<dbReference type="Proteomes" id="UP000326396">
    <property type="component" value="Linkage Group LG3"/>
</dbReference>
<keyword evidence="2" id="KW-1185">Reference proteome</keyword>
<dbReference type="EMBL" id="SZYD01000013">
    <property type="protein sequence ID" value="KAD4385208.1"/>
    <property type="molecule type" value="Genomic_DNA"/>
</dbReference>
<evidence type="ECO:0000313" key="1">
    <source>
        <dbReference type="EMBL" id="KAD4385208.1"/>
    </source>
</evidence>
<proteinExistence type="predicted"/>
<organism evidence="1 2">
    <name type="scientific">Mikania micrantha</name>
    <name type="common">bitter vine</name>
    <dbReference type="NCBI Taxonomy" id="192012"/>
    <lineage>
        <taxon>Eukaryota</taxon>
        <taxon>Viridiplantae</taxon>
        <taxon>Streptophyta</taxon>
        <taxon>Embryophyta</taxon>
        <taxon>Tracheophyta</taxon>
        <taxon>Spermatophyta</taxon>
        <taxon>Magnoliopsida</taxon>
        <taxon>eudicotyledons</taxon>
        <taxon>Gunneridae</taxon>
        <taxon>Pentapetalae</taxon>
        <taxon>asterids</taxon>
        <taxon>campanulids</taxon>
        <taxon>Asterales</taxon>
        <taxon>Asteraceae</taxon>
        <taxon>Asteroideae</taxon>
        <taxon>Heliantheae alliance</taxon>
        <taxon>Eupatorieae</taxon>
        <taxon>Mikania</taxon>
    </lineage>
</organism>
<comment type="caution">
    <text evidence="1">The sequence shown here is derived from an EMBL/GenBank/DDBJ whole genome shotgun (WGS) entry which is preliminary data.</text>
</comment>